<feature type="signal peptide" evidence="1">
    <location>
        <begin position="1"/>
        <end position="19"/>
    </location>
</feature>
<sequence>MVHARITFCFVVVVGECTASEGRKRPWRATHDPTTCDSYCDREDCRARRSYRQIGRTTHEWKYGWFAIGRPGYAGRGSRSRWWGIFEQEPPTQE</sequence>
<reference evidence="2 3" key="1">
    <citation type="submission" date="2016-03" db="EMBL/GenBank/DDBJ databases">
        <title>Trachymyrmex septentrionalis WGS genome.</title>
        <authorList>
            <person name="Nygaard S."/>
            <person name="Hu H."/>
            <person name="Boomsma J."/>
            <person name="Zhang G."/>
        </authorList>
    </citation>
    <scope>NUCLEOTIDE SEQUENCE [LARGE SCALE GENOMIC DNA]</scope>
    <source>
        <strain evidence="2">Tsep2-gDNA-1</strain>
        <tissue evidence="2">Whole body</tissue>
    </source>
</reference>
<keyword evidence="1" id="KW-0732">Signal</keyword>
<organism evidence="2 3">
    <name type="scientific">Trachymyrmex septentrionalis</name>
    <dbReference type="NCBI Taxonomy" id="34720"/>
    <lineage>
        <taxon>Eukaryota</taxon>
        <taxon>Metazoa</taxon>
        <taxon>Ecdysozoa</taxon>
        <taxon>Arthropoda</taxon>
        <taxon>Hexapoda</taxon>
        <taxon>Insecta</taxon>
        <taxon>Pterygota</taxon>
        <taxon>Neoptera</taxon>
        <taxon>Endopterygota</taxon>
        <taxon>Hymenoptera</taxon>
        <taxon>Apocrita</taxon>
        <taxon>Aculeata</taxon>
        <taxon>Formicoidea</taxon>
        <taxon>Formicidae</taxon>
        <taxon>Myrmicinae</taxon>
        <taxon>Trachymyrmex</taxon>
    </lineage>
</organism>
<evidence type="ECO:0000313" key="2">
    <source>
        <dbReference type="EMBL" id="KYN42760.1"/>
    </source>
</evidence>
<dbReference type="Proteomes" id="UP000078541">
    <property type="component" value="Unassembled WGS sequence"/>
</dbReference>
<dbReference type="AlphaFoldDB" id="A0A195FQ95"/>
<evidence type="ECO:0000256" key="1">
    <source>
        <dbReference type="SAM" id="SignalP"/>
    </source>
</evidence>
<evidence type="ECO:0008006" key="4">
    <source>
        <dbReference type="Google" id="ProtNLM"/>
    </source>
</evidence>
<gene>
    <name evidence="2" type="ORF">ALC56_02562</name>
</gene>
<accession>A0A195FQ95</accession>
<feature type="chain" id="PRO_5008271551" description="Secreted protein" evidence="1">
    <location>
        <begin position="20"/>
        <end position="94"/>
    </location>
</feature>
<protein>
    <recommendedName>
        <fullName evidence="4">Secreted protein</fullName>
    </recommendedName>
</protein>
<proteinExistence type="predicted"/>
<name>A0A195FQ95_9HYME</name>
<keyword evidence="3" id="KW-1185">Reference proteome</keyword>
<dbReference type="EMBL" id="KQ981305">
    <property type="protein sequence ID" value="KYN42760.1"/>
    <property type="molecule type" value="Genomic_DNA"/>
</dbReference>
<evidence type="ECO:0000313" key="3">
    <source>
        <dbReference type="Proteomes" id="UP000078541"/>
    </source>
</evidence>